<proteinExistence type="predicted"/>
<accession>A0A6S7KP31</accession>
<evidence type="ECO:0000313" key="3">
    <source>
        <dbReference type="Proteomes" id="UP001152795"/>
    </source>
</evidence>
<keyword evidence="3" id="KW-1185">Reference proteome</keyword>
<evidence type="ECO:0000256" key="1">
    <source>
        <dbReference type="SAM" id="MobiDB-lite"/>
    </source>
</evidence>
<feature type="non-terminal residue" evidence="2">
    <location>
        <position position="125"/>
    </location>
</feature>
<organism evidence="2 3">
    <name type="scientific">Paramuricea clavata</name>
    <name type="common">Red gorgonian</name>
    <name type="synonym">Violescent sea-whip</name>
    <dbReference type="NCBI Taxonomy" id="317549"/>
    <lineage>
        <taxon>Eukaryota</taxon>
        <taxon>Metazoa</taxon>
        <taxon>Cnidaria</taxon>
        <taxon>Anthozoa</taxon>
        <taxon>Octocorallia</taxon>
        <taxon>Malacalcyonacea</taxon>
        <taxon>Plexauridae</taxon>
        <taxon>Paramuricea</taxon>
    </lineage>
</organism>
<dbReference type="OrthoDB" id="5987747at2759"/>
<reference evidence="2" key="1">
    <citation type="submission" date="2020-04" db="EMBL/GenBank/DDBJ databases">
        <authorList>
            <person name="Alioto T."/>
            <person name="Alioto T."/>
            <person name="Gomez Garrido J."/>
        </authorList>
    </citation>
    <scope>NUCLEOTIDE SEQUENCE</scope>
    <source>
        <strain evidence="2">A484AB</strain>
    </source>
</reference>
<name>A0A6S7KP31_PARCT</name>
<feature type="compositionally biased region" description="Polar residues" evidence="1">
    <location>
        <begin position="86"/>
        <end position="108"/>
    </location>
</feature>
<dbReference type="EMBL" id="CACRXK020035962">
    <property type="protein sequence ID" value="CAB4044724.1"/>
    <property type="molecule type" value="Genomic_DNA"/>
</dbReference>
<gene>
    <name evidence="2" type="ORF">PACLA_8A058284</name>
</gene>
<protein>
    <submittedName>
        <fullName evidence="2">Uncharacterized protein</fullName>
    </submittedName>
</protein>
<evidence type="ECO:0000313" key="2">
    <source>
        <dbReference type="EMBL" id="CAB4044724.1"/>
    </source>
</evidence>
<feature type="non-terminal residue" evidence="2">
    <location>
        <position position="1"/>
    </location>
</feature>
<feature type="region of interest" description="Disordered" evidence="1">
    <location>
        <begin position="33"/>
        <end position="125"/>
    </location>
</feature>
<dbReference type="AlphaFoldDB" id="A0A6S7KP31"/>
<comment type="caution">
    <text evidence="2">The sequence shown here is derived from an EMBL/GenBank/DDBJ whole genome shotgun (WGS) entry which is preliminary data.</text>
</comment>
<sequence>NPGPVLLRRFVRTSKNDPFVDQVELTDANPTYAHVKYPDGRESSVSLRDLAPCPITPVRNEPQGTLPSGEVENGLAPNVPDPVAADSQQDSTTSPTASDPQQYSTTQVPALRRSTRQVKPPSRYG</sequence>
<dbReference type="Proteomes" id="UP001152795">
    <property type="component" value="Unassembled WGS sequence"/>
</dbReference>